<evidence type="ECO:0000313" key="1">
    <source>
        <dbReference type="EMBL" id="MBE1533040.1"/>
    </source>
</evidence>
<reference evidence="1 2" key="1">
    <citation type="submission" date="2020-10" db="EMBL/GenBank/DDBJ databases">
        <title>Sequencing the genomes of 1000 actinobacteria strains.</title>
        <authorList>
            <person name="Klenk H.-P."/>
        </authorList>
    </citation>
    <scope>NUCLEOTIDE SEQUENCE [LARGE SCALE GENOMIC DNA]</scope>
    <source>
        <strain evidence="1 2">DSM 46744</strain>
    </source>
</reference>
<accession>A0ABR9JSC5</accession>
<organism evidence="1 2">
    <name type="scientific">Actinomadura algeriensis</name>
    <dbReference type="NCBI Taxonomy" id="1679523"/>
    <lineage>
        <taxon>Bacteria</taxon>
        <taxon>Bacillati</taxon>
        <taxon>Actinomycetota</taxon>
        <taxon>Actinomycetes</taxon>
        <taxon>Streptosporangiales</taxon>
        <taxon>Thermomonosporaceae</taxon>
        <taxon>Actinomadura</taxon>
    </lineage>
</organism>
<keyword evidence="2" id="KW-1185">Reference proteome</keyword>
<protein>
    <recommendedName>
        <fullName evidence="3">DUF397 domain-containing protein</fullName>
    </recommendedName>
</protein>
<proteinExistence type="predicted"/>
<gene>
    <name evidence="1" type="ORF">H4W34_002873</name>
</gene>
<evidence type="ECO:0008006" key="3">
    <source>
        <dbReference type="Google" id="ProtNLM"/>
    </source>
</evidence>
<dbReference type="RefSeq" id="WP_192759651.1">
    <property type="nucleotide sequence ID" value="NZ_JADBDZ010000001.1"/>
</dbReference>
<dbReference type="Proteomes" id="UP000627838">
    <property type="component" value="Unassembled WGS sequence"/>
</dbReference>
<evidence type="ECO:0000313" key="2">
    <source>
        <dbReference type="Proteomes" id="UP000627838"/>
    </source>
</evidence>
<dbReference type="EMBL" id="JADBDZ010000001">
    <property type="protein sequence ID" value="MBE1533040.1"/>
    <property type="molecule type" value="Genomic_DNA"/>
</dbReference>
<name>A0ABR9JSC5_9ACTN</name>
<sequence>MDTNRTAPPSVRWDAPAYDERGDHWTARLRYPLSDRERATGLEPSVFGPTEWACVAEANRQDRL</sequence>
<comment type="caution">
    <text evidence="1">The sequence shown here is derived from an EMBL/GenBank/DDBJ whole genome shotgun (WGS) entry which is preliminary data.</text>
</comment>